<organism evidence="1 2">
    <name type="scientific">Pseudonocardia spirodelae</name>
    <dbReference type="NCBI Taxonomy" id="3133431"/>
    <lineage>
        <taxon>Bacteria</taxon>
        <taxon>Bacillati</taxon>
        <taxon>Actinomycetota</taxon>
        <taxon>Actinomycetes</taxon>
        <taxon>Pseudonocardiales</taxon>
        <taxon>Pseudonocardiaceae</taxon>
        <taxon>Pseudonocardia</taxon>
    </lineage>
</organism>
<protein>
    <submittedName>
        <fullName evidence="1">DUF2256 and DUF3253 domain-containing protein</fullName>
    </submittedName>
</protein>
<dbReference type="SUPFAM" id="SSF46785">
    <property type="entry name" value="Winged helix' DNA-binding domain"/>
    <property type="match status" value="1"/>
</dbReference>
<comment type="caution">
    <text evidence="1">The sequence shown here is derived from an EMBL/GenBank/DDBJ whole genome shotgun (WGS) entry which is preliminary data.</text>
</comment>
<dbReference type="RefSeq" id="WP_340285687.1">
    <property type="nucleotide sequence ID" value="NZ_JBBJUP010000001.1"/>
</dbReference>
<dbReference type="InterPro" id="IPR017136">
    <property type="entry name" value="UCP037205"/>
</dbReference>
<proteinExistence type="predicted"/>
<dbReference type="InterPro" id="IPR021660">
    <property type="entry name" value="DUF3253"/>
</dbReference>
<reference evidence="1 2" key="1">
    <citation type="submission" date="2024-03" db="EMBL/GenBank/DDBJ databases">
        <title>Draft genome sequence of Pseudonocardia sp. DW16-2.</title>
        <authorList>
            <person name="Duangmal K."/>
        </authorList>
    </citation>
    <scope>NUCLEOTIDE SEQUENCE [LARGE SCALE GENOMIC DNA]</scope>
    <source>
        <strain evidence="1 2">DW16-2</strain>
    </source>
</reference>
<sequence length="128" mass="14279">MEDRSCAVCGRRIEWRRKWADDWEHVRYCSKGCRRRGIRPVDGELESAITGLLDRRRGGATICPSEAARAVDPEGWRELMEPARMAARRLVDAGRVEIVQKGAVVDPSTAKGPVRIRRATRGRAAPAG</sequence>
<dbReference type="EMBL" id="JBBJUP010000001">
    <property type="protein sequence ID" value="MEJ8277615.1"/>
    <property type="molecule type" value="Genomic_DNA"/>
</dbReference>
<dbReference type="Gene3D" id="1.10.10.10">
    <property type="entry name" value="Winged helix-like DNA-binding domain superfamily/Winged helix DNA-binding domain"/>
    <property type="match status" value="1"/>
</dbReference>
<accession>A0ABU8T0X7</accession>
<evidence type="ECO:0000313" key="1">
    <source>
        <dbReference type="EMBL" id="MEJ8277615.1"/>
    </source>
</evidence>
<dbReference type="Pfam" id="PF11625">
    <property type="entry name" value="DUF3253"/>
    <property type="match status" value="1"/>
</dbReference>
<dbReference type="InterPro" id="IPR036388">
    <property type="entry name" value="WH-like_DNA-bd_sf"/>
</dbReference>
<dbReference type="Pfam" id="PF10013">
    <property type="entry name" value="DUF2256"/>
    <property type="match status" value="1"/>
</dbReference>
<dbReference type="InterPro" id="IPR036390">
    <property type="entry name" value="WH_DNA-bd_sf"/>
</dbReference>
<dbReference type="Proteomes" id="UP001364211">
    <property type="component" value="Unassembled WGS sequence"/>
</dbReference>
<gene>
    <name evidence="1" type="ORF">WJX68_01620</name>
</gene>
<evidence type="ECO:0000313" key="2">
    <source>
        <dbReference type="Proteomes" id="UP001364211"/>
    </source>
</evidence>
<name>A0ABU8T0X7_9PSEU</name>
<keyword evidence="2" id="KW-1185">Reference proteome</keyword>